<dbReference type="Proteomes" id="UP001187192">
    <property type="component" value="Unassembled WGS sequence"/>
</dbReference>
<sequence length="87" mass="9423">MCCFSAFVYCASSSLPCAASVAIPFLPLCTLGLTGGRCGVDWGPRTKLELEGSLPTIFEFGNQLPELLLPALIRRQPLYTHHPAQTQ</sequence>
<keyword evidence="1" id="KW-0732">Signal</keyword>
<evidence type="ECO:0000313" key="2">
    <source>
        <dbReference type="EMBL" id="GMN63919.1"/>
    </source>
</evidence>
<gene>
    <name evidence="2" type="ORF">TIFTF001_032994</name>
</gene>
<name>A0AA88J6J5_FICCA</name>
<evidence type="ECO:0008006" key="4">
    <source>
        <dbReference type="Google" id="ProtNLM"/>
    </source>
</evidence>
<feature type="chain" id="PRO_5041724652" description="Secreted protein" evidence="1">
    <location>
        <begin position="23"/>
        <end position="87"/>
    </location>
</feature>
<reference evidence="2" key="1">
    <citation type="submission" date="2023-07" db="EMBL/GenBank/DDBJ databases">
        <title>draft genome sequence of fig (Ficus carica).</title>
        <authorList>
            <person name="Takahashi T."/>
            <person name="Nishimura K."/>
        </authorList>
    </citation>
    <scope>NUCLEOTIDE SEQUENCE</scope>
</reference>
<dbReference type="AlphaFoldDB" id="A0AA88J6J5"/>
<evidence type="ECO:0000256" key="1">
    <source>
        <dbReference type="SAM" id="SignalP"/>
    </source>
</evidence>
<evidence type="ECO:0000313" key="3">
    <source>
        <dbReference type="Proteomes" id="UP001187192"/>
    </source>
</evidence>
<dbReference type="EMBL" id="BTGU01000162">
    <property type="protein sequence ID" value="GMN63919.1"/>
    <property type="molecule type" value="Genomic_DNA"/>
</dbReference>
<comment type="caution">
    <text evidence="2">The sequence shown here is derived from an EMBL/GenBank/DDBJ whole genome shotgun (WGS) entry which is preliminary data.</text>
</comment>
<accession>A0AA88J6J5</accession>
<proteinExistence type="predicted"/>
<protein>
    <recommendedName>
        <fullName evidence="4">Secreted protein</fullName>
    </recommendedName>
</protein>
<organism evidence="2 3">
    <name type="scientific">Ficus carica</name>
    <name type="common">Common fig</name>
    <dbReference type="NCBI Taxonomy" id="3494"/>
    <lineage>
        <taxon>Eukaryota</taxon>
        <taxon>Viridiplantae</taxon>
        <taxon>Streptophyta</taxon>
        <taxon>Embryophyta</taxon>
        <taxon>Tracheophyta</taxon>
        <taxon>Spermatophyta</taxon>
        <taxon>Magnoliopsida</taxon>
        <taxon>eudicotyledons</taxon>
        <taxon>Gunneridae</taxon>
        <taxon>Pentapetalae</taxon>
        <taxon>rosids</taxon>
        <taxon>fabids</taxon>
        <taxon>Rosales</taxon>
        <taxon>Moraceae</taxon>
        <taxon>Ficeae</taxon>
        <taxon>Ficus</taxon>
    </lineage>
</organism>
<feature type="signal peptide" evidence="1">
    <location>
        <begin position="1"/>
        <end position="22"/>
    </location>
</feature>
<keyword evidence="3" id="KW-1185">Reference proteome</keyword>